<evidence type="ECO:0000259" key="2">
    <source>
        <dbReference type="PROSITE" id="PS50943"/>
    </source>
</evidence>
<dbReference type="InterPro" id="IPR010982">
    <property type="entry name" value="Lambda_DNA-bd_dom_sf"/>
</dbReference>
<dbReference type="InterPro" id="IPR002182">
    <property type="entry name" value="NB-ARC"/>
</dbReference>
<organism evidence="3 4">
    <name type="scientific">Nonomuraea roseola</name>
    <dbReference type="NCBI Taxonomy" id="46179"/>
    <lineage>
        <taxon>Bacteria</taxon>
        <taxon>Bacillati</taxon>
        <taxon>Actinomycetota</taxon>
        <taxon>Actinomycetes</taxon>
        <taxon>Streptosporangiales</taxon>
        <taxon>Streptosporangiaceae</taxon>
        <taxon>Nonomuraea</taxon>
    </lineage>
</organism>
<dbReference type="Proteomes" id="UP001589646">
    <property type="component" value="Unassembled WGS sequence"/>
</dbReference>
<dbReference type="Pfam" id="PF13560">
    <property type="entry name" value="HTH_31"/>
    <property type="match status" value="1"/>
</dbReference>
<dbReference type="Pfam" id="PF00931">
    <property type="entry name" value="NB-ARC"/>
    <property type="match status" value="1"/>
</dbReference>
<proteinExistence type="predicted"/>
<dbReference type="SMART" id="SM00382">
    <property type="entry name" value="AAA"/>
    <property type="match status" value="1"/>
</dbReference>
<dbReference type="SUPFAM" id="SSF48452">
    <property type="entry name" value="TPR-like"/>
    <property type="match status" value="1"/>
</dbReference>
<gene>
    <name evidence="3" type="ORF">ACFFRN_48840</name>
</gene>
<name>A0ABV5QG98_9ACTN</name>
<dbReference type="CDD" id="cd00093">
    <property type="entry name" value="HTH_XRE"/>
    <property type="match status" value="1"/>
</dbReference>
<dbReference type="Gene3D" id="3.40.50.300">
    <property type="entry name" value="P-loop containing nucleotide triphosphate hydrolases"/>
    <property type="match status" value="1"/>
</dbReference>
<dbReference type="RefSeq" id="WP_346119651.1">
    <property type="nucleotide sequence ID" value="NZ_BAAAXC010000009.1"/>
</dbReference>
<feature type="region of interest" description="Disordered" evidence="1">
    <location>
        <begin position="436"/>
        <end position="456"/>
    </location>
</feature>
<dbReference type="InterPro" id="IPR003593">
    <property type="entry name" value="AAA+_ATPase"/>
</dbReference>
<dbReference type="Gene3D" id="1.10.260.40">
    <property type="entry name" value="lambda repressor-like DNA-binding domains"/>
    <property type="match status" value="1"/>
</dbReference>
<dbReference type="SUPFAM" id="SSF52540">
    <property type="entry name" value="P-loop containing nucleoside triphosphate hydrolases"/>
    <property type="match status" value="1"/>
</dbReference>
<dbReference type="PROSITE" id="PS50943">
    <property type="entry name" value="HTH_CROC1"/>
    <property type="match status" value="1"/>
</dbReference>
<dbReference type="InterPro" id="IPR019734">
    <property type="entry name" value="TPR_rpt"/>
</dbReference>
<dbReference type="InterPro" id="IPR011990">
    <property type="entry name" value="TPR-like_helical_dom_sf"/>
</dbReference>
<dbReference type="Gene3D" id="1.25.40.10">
    <property type="entry name" value="Tetratricopeptide repeat domain"/>
    <property type="match status" value="1"/>
</dbReference>
<dbReference type="EMBL" id="JBHMCE010000031">
    <property type="protein sequence ID" value="MFB9534540.1"/>
    <property type="molecule type" value="Genomic_DNA"/>
</dbReference>
<dbReference type="InterPro" id="IPR027417">
    <property type="entry name" value="P-loop_NTPase"/>
</dbReference>
<dbReference type="Pfam" id="PF13424">
    <property type="entry name" value="TPR_12"/>
    <property type="match status" value="1"/>
</dbReference>
<dbReference type="PANTHER" id="PTHR47691">
    <property type="entry name" value="REGULATOR-RELATED"/>
    <property type="match status" value="1"/>
</dbReference>
<accession>A0ABV5QG98</accession>
<comment type="caution">
    <text evidence="3">The sequence shown here is derived from an EMBL/GenBank/DDBJ whole genome shotgun (WGS) entry which is preliminary data.</text>
</comment>
<dbReference type="SMART" id="SM00530">
    <property type="entry name" value="HTH_XRE"/>
    <property type="match status" value="1"/>
</dbReference>
<reference evidence="3 4" key="1">
    <citation type="submission" date="2024-09" db="EMBL/GenBank/DDBJ databases">
        <authorList>
            <person name="Sun Q."/>
            <person name="Mori K."/>
        </authorList>
    </citation>
    <scope>NUCLEOTIDE SEQUENCE [LARGE SCALE GENOMIC DNA]</scope>
    <source>
        <strain evidence="3 4">JCM 3323</strain>
    </source>
</reference>
<protein>
    <submittedName>
        <fullName evidence="3">Tetratricopeptide repeat protein</fullName>
    </submittedName>
</protein>
<evidence type="ECO:0000256" key="1">
    <source>
        <dbReference type="SAM" id="MobiDB-lite"/>
    </source>
</evidence>
<evidence type="ECO:0000313" key="4">
    <source>
        <dbReference type="Proteomes" id="UP001589646"/>
    </source>
</evidence>
<dbReference type="PANTHER" id="PTHR47691:SF3">
    <property type="entry name" value="HTH-TYPE TRANSCRIPTIONAL REGULATOR RV0890C-RELATED"/>
    <property type="match status" value="1"/>
</dbReference>
<dbReference type="InterPro" id="IPR001387">
    <property type="entry name" value="Cro/C1-type_HTH"/>
</dbReference>
<evidence type="ECO:0000313" key="3">
    <source>
        <dbReference type="EMBL" id="MFB9534540.1"/>
    </source>
</evidence>
<dbReference type="PRINTS" id="PR00364">
    <property type="entry name" value="DISEASERSIST"/>
</dbReference>
<sequence>MSADFAELLRGHRRAARLTLEQLAELSGVSARTLSDMERGRSKGPQHRTVTAVADALALTEADRRQLIEHARDGRLRDHWSRPSGLCELPRPVNDFTGRAAELAWTNDFVQSDDTSVVLITGSAGLGKTTLAVRAAHALRPSFPDGVFFVDLFGMSPQPLTANDALTQLLAALGTTDRQLPPDTPARASLYRSLLRQRRVLVVLDNAASEEQIRPLLPGGGHSSVLATSRRLLAGVEDVHRLSLGPLPLAEAARLLTGILGPRGSLEDERALTELAQLCGGLPLALRIVGSRLVSRPGWQASQLVARLTDEERRLDQLRAGDLKIANAFAMSYDQLTATTQRVFRRLALVTGRDFDAALAAVVGGTPIEDTWDALDELVDLGLLQDSTSGRYRFHDLVRLFARERLHTQDDMAEREAITDRTASWLLHRATAAGRWFDPGRDSPEPSEPGLSSAEEADRWLRVDSDNWLGALRHTAGKGRHGVVFDCAEAMRWFASRWMHWPHWQEVFTLGATAATALGDQLAAQLTYLSWFHQVPPPTPEAMLEHATTMLDDSTGRGATTQISWGHLFVGRALLQLGRLDEAVVSVSRAAEMFKADNDIEAYCQSLGMAGECLRRLGRHPEALDHYLQMCDLAWSEMKPSIAMLTRPNALAGAGLCLGLLGRGDDAVARFTEALSLFEQLPPSASHGRCLEALATVLAQEGRIEESRQSYARAAELFEEIGEAEASSRCRDQASD</sequence>
<feature type="domain" description="HTH cro/C1-type" evidence="2">
    <location>
        <begin position="9"/>
        <end position="64"/>
    </location>
</feature>
<keyword evidence="4" id="KW-1185">Reference proteome</keyword>
<dbReference type="SMART" id="SM00028">
    <property type="entry name" value="TPR"/>
    <property type="match status" value="4"/>
</dbReference>
<dbReference type="SUPFAM" id="SSF47413">
    <property type="entry name" value="lambda repressor-like DNA-binding domains"/>
    <property type="match status" value="1"/>
</dbReference>